<evidence type="ECO:0000259" key="12">
    <source>
        <dbReference type="Pfam" id="PF00394"/>
    </source>
</evidence>
<evidence type="ECO:0000256" key="7">
    <source>
        <dbReference type="ARBA" id="ARBA00023002"/>
    </source>
</evidence>
<dbReference type="GO" id="GO:0016036">
    <property type="term" value="P:cellular response to phosphate starvation"/>
    <property type="evidence" value="ECO:0007669"/>
    <property type="project" value="InterPro"/>
</dbReference>
<evidence type="ECO:0000256" key="11">
    <source>
        <dbReference type="SAM" id="SignalP"/>
    </source>
</evidence>
<dbReference type="GO" id="GO:0012505">
    <property type="term" value="C:endomembrane system"/>
    <property type="evidence" value="ECO:0007669"/>
    <property type="project" value="UniProtKB-SubCell"/>
</dbReference>
<feature type="signal peptide" evidence="11">
    <location>
        <begin position="1"/>
        <end position="40"/>
    </location>
</feature>
<dbReference type="Pfam" id="PF07731">
    <property type="entry name" value="Cu-oxidase_2"/>
    <property type="match status" value="1"/>
</dbReference>
<keyword evidence="10" id="KW-0325">Glycoprotein</keyword>
<feature type="chain" id="PRO_5035227884" evidence="11">
    <location>
        <begin position="41"/>
        <end position="606"/>
    </location>
</feature>
<evidence type="ECO:0000313" key="15">
    <source>
        <dbReference type="Proteomes" id="UP000734854"/>
    </source>
</evidence>
<organism evidence="14 15">
    <name type="scientific">Zingiber officinale</name>
    <name type="common">Ginger</name>
    <name type="synonym">Amomum zingiber</name>
    <dbReference type="NCBI Taxonomy" id="94328"/>
    <lineage>
        <taxon>Eukaryota</taxon>
        <taxon>Viridiplantae</taxon>
        <taxon>Streptophyta</taxon>
        <taxon>Embryophyta</taxon>
        <taxon>Tracheophyta</taxon>
        <taxon>Spermatophyta</taxon>
        <taxon>Magnoliopsida</taxon>
        <taxon>Liliopsida</taxon>
        <taxon>Zingiberales</taxon>
        <taxon>Zingiberaceae</taxon>
        <taxon>Zingiber</taxon>
    </lineage>
</organism>
<dbReference type="Proteomes" id="UP000734854">
    <property type="component" value="Unassembled WGS sequence"/>
</dbReference>
<dbReference type="Pfam" id="PF00394">
    <property type="entry name" value="Cu-oxidase"/>
    <property type="match status" value="1"/>
</dbReference>
<comment type="caution">
    <text evidence="14">The sequence shown here is derived from an EMBL/GenBank/DDBJ whole genome shotgun (WGS) entry which is preliminary data.</text>
</comment>
<dbReference type="GO" id="GO:0016020">
    <property type="term" value="C:membrane"/>
    <property type="evidence" value="ECO:0007669"/>
    <property type="project" value="UniProtKB-SubCell"/>
</dbReference>
<evidence type="ECO:0000256" key="6">
    <source>
        <dbReference type="ARBA" id="ARBA00022729"/>
    </source>
</evidence>
<dbReference type="CDD" id="cd13844">
    <property type="entry name" value="CuRO_1_BOD_CotA_like"/>
    <property type="match status" value="1"/>
</dbReference>
<dbReference type="AlphaFoldDB" id="A0A8J5KKX2"/>
<gene>
    <name evidence="14" type="ORF">ZIOFF_056229</name>
</gene>
<comment type="similarity">
    <text evidence="4">Belongs to the multicopper oxidase family.</text>
</comment>
<dbReference type="InterPro" id="IPR011706">
    <property type="entry name" value="Cu-oxidase_C"/>
</dbReference>
<evidence type="ECO:0000256" key="8">
    <source>
        <dbReference type="ARBA" id="ARBA00023008"/>
    </source>
</evidence>
<keyword evidence="6 11" id="KW-0732">Signal</keyword>
<keyword evidence="15" id="KW-1185">Reference proteome</keyword>
<evidence type="ECO:0000256" key="9">
    <source>
        <dbReference type="ARBA" id="ARBA00023136"/>
    </source>
</evidence>
<evidence type="ECO:0000256" key="4">
    <source>
        <dbReference type="ARBA" id="ARBA00010609"/>
    </source>
</evidence>
<dbReference type="EMBL" id="JACMSC010000015">
    <property type="protein sequence ID" value="KAG6487638.1"/>
    <property type="molecule type" value="Genomic_DNA"/>
</dbReference>
<feature type="domain" description="Plastocyanin-like" evidence="12">
    <location>
        <begin position="307"/>
        <end position="374"/>
    </location>
</feature>
<evidence type="ECO:0000313" key="14">
    <source>
        <dbReference type="EMBL" id="KAG6487638.1"/>
    </source>
</evidence>
<keyword evidence="9" id="KW-0472">Membrane</keyword>
<evidence type="ECO:0000259" key="13">
    <source>
        <dbReference type="Pfam" id="PF07731"/>
    </source>
</evidence>
<dbReference type="OrthoDB" id="262547at2759"/>
<dbReference type="GO" id="GO:0005507">
    <property type="term" value="F:copper ion binding"/>
    <property type="evidence" value="ECO:0007669"/>
    <property type="project" value="InterPro"/>
</dbReference>
<dbReference type="CDD" id="cd13868">
    <property type="entry name" value="CuRO_2_CotA_like"/>
    <property type="match status" value="1"/>
</dbReference>
<accession>A0A8J5KKX2</accession>
<keyword evidence="7" id="KW-0560">Oxidoreductase</keyword>
<dbReference type="PANTHER" id="PTHR48461">
    <property type="entry name" value="MULTICOPPER OXIDASE LPR1-LIKE"/>
    <property type="match status" value="1"/>
</dbReference>
<comment type="cofactor">
    <cofactor evidence="1">
        <name>Cu cation</name>
        <dbReference type="ChEBI" id="CHEBI:23378"/>
    </cofactor>
</comment>
<dbReference type="GO" id="GO:0016491">
    <property type="term" value="F:oxidoreductase activity"/>
    <property type="evidence" value="ECO:0007669"/>
    <property type="project" value="UniProtKB-KW"/>
</dbReference>
<reference evidence="14 15" key="1">
    <citation type="submission" date="2020-08" db="EMBL/GenBank/DDBJ databases">
        <title>Plant Genome Project.</title>
        <authorList>
            <person name="Zhang R.-G."/>
        </authorList>
    </citation>
    <scope>NUCLEOTIDE SEQUENCE [LARGE SCALE GENOMIC DNA]</scope>
    <source>
        <tissue evidence="14">Rhizome</tissue>
    </source>
</reference>
<evidence type="ECO:0000256" key="10">
    <source>
        <dbReference type="ARBA" id="ARBA00023180"/>
    </source>
</evidence>
<evidence type="ECO:0000256" key="3">
    <source>
        <dbReference type="ARBA" id="ARBA00004308"/>
    </source>
</evidence>
<name>A0A8J5KKX2_ZINOF</name>
<protein>
    <submittedName>
        <fullName evidence="14">Uncharacterized protein</fullName>
    </submittedName>
</protein>
<keyword evidence="5" id="KW-0479">Metal-binding</keyword>
<sequence length="606" mass="67186">MDTFSSSFLFSSASLLPECFGAMKLLPSILLLLLIDGAFAEDSTPPLPELIEQVVERLQAPLTLYVDELPSIPKIYGYSLSDSRPTPVNLTIGMYQTTWKFHRDMPNTTVFAFGTTAAAATFPGPTIEALHAVPLWVTWENHLPSTHILPWDPTIHVARPRHGVGVPTVVHLHGGVVAPADDGYADAWFTAGFADTGPNWTKPDYLYPNVQGPGNLMYHDHTFGLTRVNILAGLAGAYIIRDPLREARFDLPNGSFDLELVIADRIFATDGSIYMNATGSVPEAHPQWRAEYFGEVITVNGKAWPYLTVRRRRYRFRIMNISNARYYNLTLSGGRLPFFVIGSDGSYLTQPVATRSILLSVAEIFDVIVDFSATDATEIELLNHAPYPYPTGTAVEDTDLGRVMKFVIRQTPTDPPANRAPISPTSLIDYATPIEGEATTTRYIAFYEYFQSGHTTHLLINGKNVTDPATETPKTGSTEVWHVINLTGDNHPLHLHLATFQAVRTTELVDVGNFTACMQRLSDPVACDIAAHAVGSVTYPPEYERTWKNVAKMPPSTMTTIVAKFRIAETDQAYPFDATAEPGYFYHCHILDHEDNVMIRPLKLIP</sequence>
<comment type="subcellular location">
    <subcellularLocation>
        <location evidence="3">Endomembrane system</location>
    </subcellularLocation>
    <subcellularLocation>
        <location evidence="2">Membrane</location>
        <topology evidence="2">Peripheral membrane protein</topology>
    </subcellularLocation>
</comment>
<evidence type="ECO:0000256" key="5">
    <source>
        <dbReference type="ARBA" id="ARBA00022723"/>
    </source>
</evidence>
<evidence type="ECO:0000256" key="1">
    <source>
        <dbReference type="ARBA" id="ARBA00001935"/>
    </source>
</evidence>
<feature type="domain" description="Plastocyanin-like" evidence="13">
    <location>
        <begin position="461"/>
        <end position="601"/>
    </location>
</feature>
<proteinExistence type="inferred from homology"/>
<keyword evidence="8" id="KW-0186">Copper</keyword>
<dbReference type="InterPro" id="IPR052152">
    <property type="entry name" value="LPR1/LPR2"/>
</dbReference>
<dbReference type="PANTHER" id="PTHR48461:SF1">
    <property type="entry name" value="MULTICOPPER OXIDASE LPR1-LIKE"/>
    <property type="match status" value="1"/>
</dbReference>
<evidence type="ECO:0000256" key="2">
    <source>
        <dbReference type="ARBA" id="ARBA00004170"/>
    </source>
</evidence>
<dbReference type="InterPro" id="IPR001117">
    <property type="entry name" value="Cu-oxidase_2nd"/>
</dbReference>